<feature type="non-terminal residue" evidence="2">
    <location>
        <position position="110"/>
    </location>
</feature>
<feature type="domain" description="Ig-like" evidence="1">
    <location>
        <begin position="62"/>
        <end position="110"/>
    </location>
</feature>
<dbReference type="SUPFAM" id="SSF48726">
    <property type="entry name" value="Immunoglobulin"/>
    <property type="match status" value="1"/>
</dbReference>
<name>A0AAW0WTJ2_CHEQU</name>
<evidence type="ECO:0000313" key="2">
    <source>
        <dbReference type="EMBL" id="KAK8730735.1"/>
    </source>
</evidence>
<accession>A0AAW0WTJ2</accession>
<dbReference type="PROSITE" id="PS50835">
    <property type="entry name" value="IG_LIKE"/>
    <property type="match status" value="1"/>
</dbReference>
<gene>
    <name evidence="2" type="ORF">OTU49_007898</name>
</gene>
<dbReference type="EMBL" id="JARKIK010000063">
    <property type="protein sequence ID" value="KAK8730735.1"/>
    <property type="molecule type" value="Genomic_DNA"/>
</dbReference>
<dbReference type="Proteomes" id="UP001445076">
    <property type="component" value="Unassembled WGS sequence"/>
</dbReference>
<dbReference type="Gene3D" id="2.60.40.10">
    <property type="entry name" value="Immunoglobulins"/>
    <property type="match status" value="2"/>
</dbReference>
<proteinExistence type="predicted"/>
<dbReference type="InterPro" id="IPR036179">
    <property type="entry name" value="Ig-like_dom_sf"/>
</dbReference>
<dbReference type="AlphaFoldDB" id="A0AAW0WTJ2"/>
<dbReference type="PANTHER" id="PTHR23278:SF19">
    <property type="entry name" value="OBSCURIN"/>
    <property type="match status" value="1"/>
</dbReference>
<organism evidence="2 3">
    <name type="scientific">Cherax quadricarinatus</name>
    <name type="common">Australian red claw crayfish</name>
    <dbReference type="NCBI Taxonomy" id="27406"/>
    <lineage>
        <taxon>Eukaryota</taxon>
        <taxon>Metazoa</taxon>
        <taxon>Ecdysozoa</taxon>
        <taxon>Arthropoda</taxon>
        <taxon>Crustacea</taxon>
        <taxon>Multicrustacea</taxon>
        <taxon>Malacostraca</taxon>
        <taxon>Eumalacostraca</taxon>
        <taxon>Eucarida</taxon>
        <taxon>Decapoda</taxon>
        <taxon>Pleocyemata</taxon>
        <taxon>Astacidea</taxon>
        <taxon>Parastacoidea</taxon>
        <taxon>Parastacidae</taxon>
        <taxon>Cherax</taxon>
    </lineage>
</organism>
<keyword evidence="3" id="KW-1185">Reference proteome</keyword>
<reference evidence="2 3" key="1">
    <citation type="journal article" date="2024" name="BMC Genomics">
        <title>Genome assembly of redclaw crayfish (Cherax quadricarinatus) provides insights into its immune adaptation and hypoxia tolerance.</title>
        <authorList>
            <person name="Liu Z."/>
            <person name="Zheng J."/>
            <person name="Li H."/>
            <person name="Fang K."/>
            <person name="Wang S."/>
            <person name="He J."/>
            <person name="Zhou D."/>
            <person name="Weng S."/>
            <person name="Chi M."/>
            <person name="Gu Z."/>
            <person name="He J."/>
            <person name="Li F."/>
            <person name="Wang M."/>
        </authorList>
    </citation>
    <scope>NUCLEOTIDE SEQUENCE [LARGE SCALE GENOMIC DNA]</scope>
    <source>
        <strain evidence="2">ZL_2023a</strain>
    </source>
</reference>
<sequence>GSKWADPKVFGSRAVYHAHSAPPVLLLAHATIDDGRLYRCRVDFQNTRSRVAWVNLTIIVPPTKLEVMPRVSPVKLGERNDVICKAYGGSPPPQVLWLQDGKIVDSTFTN</sequence>
<protein>
    <recommendedName>
        <fullName evidence="1">Ig-like domain-containing protein</fullName>
    </recommendedName>
</protein>
<feature type="non-terminal residue" evidence="2">
    <location>
        <position position="1"/>
    </location>
</feature>
<evidence type="ECO:0000259" key="1">
    <source>
        <dbReference type="PROSITE" id="PS50835"/>
    </source>
</evidence>
<evidence type="ECO:0000313" key="3">
    <source>
        <dbReference type="Proteomes" id="UP001445076"/>
    </source>
</evidence>
<dbReference type="InterPro" id="IPR013783">
    <property type="entry name" value="Ig-like_fold"/>
</dbReference>
<dbReference type="InterPro" id="IPR007110">
    <property type="entry name" value="Ig-like_dom"/>
</dbReference>
<comment type="caution">
    <text evidence="2">The sequence shown here is derived from an EMBL/GenBank/DDBJ whole genome shotgun (WGS) entry which is preliminary data.</text>
</comment>
<dbReference type="PANTHER" id="PTHR23278">
    <property type="entry name" value="SIDESTEP PROTEIN"/>
    <property type="match status" value="1"/>
</dbReference>